<dbReference type="Pfam" id="PF01661">
    <property type="entry name" value="Macro"/>
    <property type="match status" value="1"/>
</dbReference>
<dbReference type="Proteomes" id="UP000027337">
    <property type="component" value="Unassembled WGS sequence"/>
</dbReference>
<evidence type="ECO:0000313" key="2">
    <source>
        <dbReference type="EMBL" id="KAJ04094.1"/>
    </source>
</evidence>
<comment type="catalytic activity">
    <reaction evidence="1">
        <text>an N-(ADP-alpha-D-ribosyl)-thymidine in DNA + H2O = a thymidine in DNA + ADP-D-ribose</text>
        <dbReference type="Rhea" id="RHEA:71655"/>
        <dbReference type="Rhea" id="RHEA-COMP:13556"/>
        <dbReference type="Rhea" id="RHEA-COMP:18051"/>
        <dbReference type="ChEBI" id="CHEBI:15377"/>
        <dbReference type="ChEBI" id="CHEBI:57967"/>
        <dbReference type="ChEBI" id="CHEBI:137386"/>
        <dbReference type="ChEBI" id="CHEBI:191199"/>
    </reaction>
    <physiologicalReaction direction="left-to-right" evidence="1">
        <dbReference type="Rhea" id="RHEA:71656"/>
    </physiologicalReaction>
</comment>
<dbReference type="InterPro" id="IPR002589">
    <property type="entry name" value="Macro_dom"/>
</dbReference>
<comment type="caution">
    <text evidence="2">The sequence shown here is derived from an EMBL/GenBank/DDBJ whole genome shotgun (WGS) entry which is preliminary data.</text>
</comment>
<evidence type="ECO:0000256" key="1">
    <source>
        <dbReference type="ARBA" id="ARBA00035885"/>
    </source>
</evidence>
<dbReference type="SMART" id="SM00506">
    <property type="entry name" value="A1pp"/>
    <property type="match status" value="1"/>
</dbReference>
<keyword evidence="3" id="KW-1185">Reference proteome</keyword>
<dbReference type="eggNOG" id="COG2110">
    <property type="taxonomic scope" value="Bacteria"/>
</dbReference>
<sequence length="151" mass="16494">MREIKGDLIALALAGEFDVIVHGCNCFCTMGAGIAKGIAATFPEALEEDRQTIKGDRDKLGQVSVAEIVRGDLRLFVVNAYTQFDWRGRGRKADYEAIRSSFSIIADRFAGKRIGFPMIGAGLAGGDWQVIEGIIRAELDELDHTLVVFDS</sequence>
<dbReference type="InterPro" id="IPR043472">
    <property type="entry name" value="Macro_dom-like"/>
</dbReference>
<gene>
    <name evidence="2" type="ORF">PM02_04490</name>
</gene>
<dbReference type="PANTHER" id="PTHR12521">
    <property type="entry name" value="PROTEIN C6ORF130"/>
    <property type="match status" value="1"/>
</dbReference>
<protein>
    <submittedName>
        <fullName evidence="2">Phosphatase</fullName>
    </submittedName>
</protein>
<evidence type="ECO:0000313" key="3">
    <source>
        <dbReference type="Proteomes" id="UP000027337"/>
    </source>
</evidence>
<dbReference type="PROSITE" id="PS51154">
    <property type="entry name" value="MACRO"/>
    <property type="match status" value="1"/>
</dbReference>
<dbReference type="STRING" id="83219.PM02_04490"/>
<accession>A0A061SWC2</accession>
<organism evidence="2 3">
    <name type="scientific">Sulfitobacter mediterraneus</name>
    <dbReference type="NCBI Taxonomy" id="83219"/>
    <lineage>
        <taxon>Bacteria</taxon>
        <taxon>Pseudomonadati</taxon>
        <taxon>Pseudomonadota</taxon>
        <taxon>Alphaproteobacteria</taxon>
        <taxon>Rhodobacterales</taxon>
        <taxon>Roseobacteraceae</taxon>
        <taxon>Sulfitobacter</taxon>
    </lineage>
</organism>
<dbReference type="GO" id="GO:0140291">
    <property type="term" value="P:peptidyl-glutamate ADP-deribosylation"/>
    <property type="evidence" value="ECO:0007669"/>
    <property type="project" value="TreeGrafter"/>
</dbReference>
<dbReference type="EMBL" id="JEMU01000003">
    <property type="protein sequence ID" value="KAJ04094.1"/>
    <property type="molecule type" value="Genomic_DNA"/>
</dbReference>
<proteinExistence type="predicted"/>
<dbReference type="Gene3D" id="3.40.220.10">
    <property type="entry name" value="Leucine Aminopeptidase, subunit E, domain 1"/>
    <property type="match status" value="1"/>
</dbReference>
<reference evidence="2 3" key="1">
    <citation type="journal article" date="2014" name="Genome Announc.">
        <title>Draft Genome Sequences of Two Isolates of the Roseobacter Group, Sulfitobacter sp. Strains 3SOLIMAR09 and 1FIGIMAR09, from Harbors of Mallorca Island (Mediterranean Sea).</title>
        <authorList>
            <person name="Mas-Llado M."/>
            <person name="Pina-Villalonga J.M."/>
            <person name="Brunet-Galmes I."/>
            <person name="Nogales B."/>
            <person name="Bosch R."/>
        </authorList>
    </citation>
    <scope>NUCLEOTIDE SEQUENCE [LARGE SCALE GENOMIC DNA]</scope>
    <source>
        <strain evidence="2 3">1FIGIMAR09</strain>
    </source>
</reference>
<dbReference type="InterPro" id="IPR050892">
    <property type="entry name" value="ADP-ribose_metab_enzymes"/>
</dbReference>
<dbReference type="GeneID" id="72439904"/>
<dbReference type="SUPFAM" id="SSF52949">
    <property type="entry name" value="Macro domain-like"/>
    <property type="match status" value="1"/>
</dbReference>
<dbReference type="PANTHER" id="PTHR12521:SF0">
    <property type="entry name" value="ADP-RIBOSE GLYCOHYDROLASE OARD1"/>
    <property type="match status" value="1"/>
</dbReference>
<dbReference type="AlphaFoldDB" id="A0A061SWC2"/>
<name>A0A061SWC2_9RHOB</name>
<dbReference type="RefSeq" id="WP_037905739.1">
    <property type="nucleotide sequence ID" value="NZ_CP068998.1"/>
</dbReference>